<evidence type="ECO:0000256" key="10">
    <source>
        <dbReference type="ARBA" id="ARBA00040122"/>
    </source>
</evidence>
<dbReference type="GO" id="GO:0008083">
    <property type="term" value="F:growth factor activity"/>
    <property type="evidence" value="ECO:0007669"/>
    <property type="project" value="UniProtKB-KW"/>
</dbReference>
<evidence type="ECO:0000256" key="11">
    <source>
        <dbReference type="ARBA" id="ARBA00042879"/>
    </source>
</evidence>
<dbReference type="PANTHER" id="PTHR11848:SF145">
    <property type="entry name" value="GROWTH_DIFFERENTIATION FACTOR 10"/>
    <property type="match status" value="1"/>
</dbReference>
<dbReference type="GeneTree" id="ENSGT00940000157214"/>
<feature type="chain" id="PRO_5017438505" description="Growth/differentiation factor 10" evidence="14">
    <location>
        <begin position="17"/>
        <end position="448"/>
    </location>
</feature>
<dbReference type="STRING" id="1676925.ENSPKIP00000038671"/>
<dbReference type="GO" id="GO:0005125">
    <property type="term" value="F:cytokine activity"/>
    <property type="evidence" value="ECO:0007669"/>
    <property type="project" value="UniProtKB-KW"/>
</dbReference>
<organism evidence="16 17">
    <name type="scientific">Paramormyrops kingsleyae</name>
    <dbReference type="NCBI Taxonomy" id="1676925"/>
    <lineage>
        <taxon>Eukaryota</taxon>
        <taxon>Metazoa</taxon>
        <taxon>Chordata</taxon>
        <taxon>Craniata</taxon>
        <taxon>Vertebrata</taxon>
        <taxon>Euteleostomi</taxon>
        <taxon>Actinopterygii</taxon>
        <taxon>Neopterygii</taxon>
        <taxon>Teleostei</taxon>
        <taxon>Osteoglossocephala</taxon>
        <taxon>Osteoglossomorpha</taxon>
        <taxon>Osteoglossiformes</taxon>
        <taxon>Mormyridae</taxon>
        <taxon>Paramormyrops</taxon>
    </lineage>
</organism>
<dbReference type="Pfam" id="PF00019">
    <property type="entry name" value="TGF_beta"/>
    <property type="match status" value="1"/>
</dbReference>
<sequence length="448" mass="50916">MAAKLVLVLQLSVCLSYHFGIVATEEPPRGTQDSGSAAGHDVPAPDSFTRDTLTSRMFKLYDKYSRELNRPRDGNTVRSFRATPDGGKEKDLFHFNMTFVQDSEVILSAAFHFFFDYRPWQRSWLCKRSQSPACHVPVLQQMAPVRVLFWSQSRDGADGMLLGNVTFMPPRRGAWLTRDISDIVKQAQATEEPLIMVEFDFSRKYLRRTERLSSLALPYLLVFAEDLSISEPNSVASSLQRYGPFPGAEEPARSPNAYPKSRVRRDARSSDPIRNNELPEVEHGTWKNHKMWESSYLAPKPKVPQKEHRRRDPEGGLDPGAPQVLSFDEETMRKARRRQWSEPRVCARRYLRVDFTDIGWSEWILAPKAFDAYYCAGTCGFPMPKVVRPSNHATIQSIVRAVGITPGVPEPCCVPEQMGALSVLFLDESRNMILKVYPSMSVETCSCR</sequence>
<dbReference type="RefSeq" id="XP_023676029.1">
    <property type="nucleotide sequence ID" value="XM_023820261.2"/>
</dbReference>
<dbReference type="Proteomes" id="UP000261540">
    <property type="component" value="Unplaced"/>
</dbReference>
<dbReference type="SMART" id="SM00204">
    <property type="entry name" value="TGFB"/>
    <property type="match status" value="1"/>
</dbReference>
<dbReference type="InterPro" id="IPR015615">
    <property type="entry name" value="TGF-beta-rel"/>
</dbReference>
<feature type="compositionally biased region" description="Basic and acidic residues" evidence="13">
    <location>
        <begin position="304"/>
        <end position="314"/>
    </location>
</feature>
<evidence type="ECO:0000256" key="5">
    <source>
        <dbReference type="ARBA" id="ARBA00022685"/>
    </source>
</evidence>
<evidence type="ECO:0000256" key="13">
    <source>
        <dbReference type="SAM" id="MobiDB-lite"/>
    </source>
</evidence>
<accession>A0A3B3T8Q4</accession>
<keyword evidence="4" id="KW-0964">Secreted</keyword>
<evidence type="ECO:0000256" key="12">
    <source>
        <dbReference type="RuleBase" id="RU000354"/>
    </source>
</evidence>
<dbReference type="GeneID" id="111848353"/>
<evidence type="ECO:0000259" key="15">
    <source>
        <dbReference type="PROSITE" id="PS51362"/>
    </source>
</evidence>
<evidence type="ECO:0000256" key="4">
    <source>
        <dbReference type="ARBA" id="ARBA00022525"/>
    </source>
</evidence>
<keyword evidence="5" id="KW-0165">Cleavage on pair of basic residues</keyword>
<keyword evidence="3" id="KW-0202">Cytokine</keyword>
<protein>
    <recommendedName>
        <fullName evidence="10">Growth/differentiation factor 10</fullName>
    </recommendedName>
    <alternativeName>
        <fullName evidence="11">Bone morphogenetic protein 3B</fullName>
    </alternativeName>
</protein>
<feature type="region of interest" description="Disordered" evidence="13">
    <location>
        <begin position="246"/>
        <end position="280"/>
    </location>
</feature>
<dbReference type="InterPro" id="IPR017948">
    <property type="entry name" value="TGFb_CS"/>
</dbReference>
<reference evidence="16" key="2">
    <citation type="submission" date="2025-09" db="UniProtKB">
        <authorList>
            <consortium name="Ensembl"/>
        </authorList>
    </citation>
    <scope>IDENTIFICATION</scope>
</reference>
<keyword evidence="9" id="KW-0325">Glycoprotein</keyword>
<evidence type="ECO:0000256" key="7">
    <source>
        <dbReference type="ARBA" id="ARBA00023030"/>
    </source>
</evidence>
<evidence type="ECO:0000256" key="1">
    <source>
        <dbReference type="ARBA" id="ARBA00004613"/>
    </source>
</evidence>
<feature type="region of interest" description="Disordered" evidence="13">
    <location>
        <begin position="297"/>
        <end position="328"/>
    </location>
</feature>
<evidence type="ECO:0000313" key="17">
    <source>
        <dbReference type="Proteomes" id="UP000261540"/>
    </source>
</evidence>
<feature type="signal peptide" evidence="14">
    <location>
        <begin position="1"/>
        <end position="16"/>
    </location>
</feature>
<dbReference type="FunFam" id="2.10.90.10:FF:000008">
    <property type="entry name" value="Bone morphogenetic protein 3"/>
    <property type="match status" value="1"/>
</dbReference>
<feature type="region of interest" description="Disordered" evidence="13">
    <location>
        <begin position="28"/>
        <end position="49"/>
    </location>
</feature>
<dbReference type="AlphaFoldDB" id="A0A3B3T8Q4"/>
<name>A0A3B3T8Q4_9TELE</name>
<dbReference type="GO" id="GO:0005615">
    <property type="term" value="C:extracellular space"/>
    <property type="evidence" value="ECO:0007669"/>
    <property type="project" value="UniProtKB-KW"/>
</dbReference>
<dbReference type="PROSITE" id="PS00250">
    <property type="entry name" value="TGF_BETA_1"/>
    <property type="match status" value="1"/>
</dbReference>
<keyword evidence="6 14" id="KW-0732">Signal</keyword>
<dbReference type="OrthoDB" id="5987191at2759"/>
<keyword evidence="17" id="KW-1185">Reference proteome</keyword>
<evidence type="ECO:0000256" key="14">
    <source>
        <dbReference type="SAM" id="SignalP"/>
    </source>
</evidence>
<evidence type="ECO:0000256" key="9">
    <source>
        <dbReference type="ARBA" id="ARBA00023180"/>
    </source>
</evidence>
<evidence type="ECO:0000256" key="8">
    <source>
        <dbReference type="ARBA" id="ARBA00023157"/>
    </source>
</evidence>
<dbReference type="Gene3D" id="2.10.90.10">
    <property type="entry name" value="Cystine-knot cytokines"/>
    <property type="match status" value="1"/>
</dbReference>
<dbReference type="PANTHER" id="PTHR11848">
    <property type="entry name" value="TGF-BETA FAMILY"/>
    <property type="match status" value="1"/>
</dbReference>
<evidence type="ECO:0000256" key="3">
    <source>
        <dbReference type="ARBA" id="ARBA00022514"/>
    </source>
</evidence>
<keyword evidence="7 12" id="KW-0339">Growth factor</keyword>
<evidence type="ECO:0000256" key="6">
    <source>
        <dbReference type="ARBA" id="ARBA00022729"/>
    </source>
</evidence>
<dbReference type="InterPro" id="IPR001839">
    <property type="entry name" value="TGF-b_C"/>
</dbReference>
<dbReference type="SUPFAM" id="SSF57501">
    <property type="entry name" value="Cystine-knot cytokines"/>
    <property type="match status" value="1"/>
</dbReference>
<keyword evidence="8" id="KW-1015">Disulfide bond</keyword>
<dbReference type="InterPro" id="IPR029034">
    <property type="entry name" value="Cystine-knot_cytokine"/>
</dbReference>
<dbReference type="KEGG" id="pki:111848353"/>
<comment type="subcellular location">
    <subcellularLocation>
        <location evidence="1">Secreted</location>
    </subcellularLocation>
</comment>
<dbReference type="Ensembl" id="ENSPKIT00000019665.1">
    <property type="protein sequence ID" value="ENSPKIP00000038671.1"/>
    <property type="gene ID" value="ENSPKIG00000016359.1"/>
</dbReference>
<dbReference type="GO" id="GO:0045669">
    <property type="term" value="P:positive regulation of osteoblast differentiation"/>
    <property type="evidence" value="ECO:0007669"/>
    <property type="project" value="TreeGrafter"/>
</dbReference>
<reference evidence="16" key="1">
    <citation type="submission" date="2025-08" db="UniProtKB">
        <authorList>
            <consortium name="Ensembl"/>
        </authorList>
    </citation>
    <scope>IDENTIFICATION</scope>
</reference>
<dbReference type="PROSITE" id="PS51362">
    <property type="entry name" value="TGF_BETA_2"/>
    <property type="match status" value="1"/>
</dbReference>
<evidence type="ECO:0000313" key="16">
    <source>
        <dbReference type="Ensembl" id="ENSPKIP00000038671.1"/>
    </source>
</evidence>
<evidence type="ECO:0000256" key="2">
    <source>
        <dbReference type="ARBA" id="ARBA00006656"/>
    </source>
</evidence>
<feature type="domain" description="TGF-beta family profile" evidence="15">
    <location>
        <begin position="335"/>
        <end position="448"/>
    </location>
</feature>
<comment type="similarity">
    <text evidence="2 12">Belongs to the TGF-beta family.</text>
</comment>
<proteinExistence type="inferred from homology"/>